<feature type="domain" description="Fibronectin type-III" evidence="3">
    <location>
        <begin position="507"/>
        <end position="597"/>
    </location>
</feature>
<sequence>MRKIGFGSVLFALASSVVLTSAFPQLTHADPAAAVIDIDTGSAYSYSPDFRGMNNEPERTSIKMNDPDFIDAALDYGRIGFVRWPGGTPTNSFSWKLGITDSEFTGQAQKEPRRYYNQLYSQRYQIAKGDERISDYVDFLQQTGAKAVIMVNVLQYNPEQARDLAKYLYENHVPVLYFELGNEISFYVSGSGNQQAAFKSGTDYLDRAKVFNDVIKSAYPGAKTVISMSNNQVQSFDEDVYNYANPYWDAITTHRFVGDGATASAAMSSANGYLSSWNSLINDNYAAHLDNPQIFIGEHGVKLGGLLDNTQYGGIYVSESILRLITNPHIAHLAGYRFTNGVFTPSVDYGTLLEDAYQDGHTVDAAALDFAPYYSTPADSLQVVDGAVNQGTTAWSTTVTGGDTVAMTGGTMPALFAQAFEGDNGKDYVVITNKSGSEQQAEIKLNGAGVTAAMTKSYTTSTDPLATNSASNPNVVTVQSAPTGNPVVVPPYSVMRVEWTGDVGLAAPRAPDLMNTEAGDGTVTLKWQSSLNATGYKVKVGTSSGSYGTTVDVGHSLSRTITGLTNGSTYYFAVTAYNAAGESGLSNETSATLSPPAAPMSRRAYAESDGAIAVEWQSVPGATGYKLQYGTSSGSYPNTIDVGNNLGQLVMGLTPGTTYYFTVKAYNGRGDSGASAEMTAAAASWLPLAPHDAAIASESSASITLSWTPTRTETYREYFEDGAAQGWSAKKGTWSIATDNARGANFYQSPLDSTGLAVFDNSATGDYEGEAMFEQAGTSSGKAAYAYGLVARYVDDGNYYKFVYNINEDRFKIVKVAGGTETVLASKTRAEALSGANAASLDLSRLLMYLRVDGSTIEASVNQLGPILTVTDSAFPSGKFGLYSLNVKANANWTRIYRNNADSYTVYRSTQPNTNFTALQSGITGTSYTDTTPTPGVTYYYRITAVNANGESYHHSNTLRKN</sequence>
<dbReference type="SMART" id="SM00060">
    <property type="entry name" value="FN3"/>
    <property type="match status" value="4"/>
</dbReference>
<proteinExistence type="predicted"/>
<feature type="domain" description="Fibronectin type-III" evidence="3">
    <location>
        <begin position="598"/>
        <end position="685"/>
    </location>
</feature>
<accession>A0A7X0SMD5</accession>
<keyword evidence="5" id="KW-1185">Reference proteome</keyword>
<dbReference type="EMBL" id="JACJVO010000021">
    <property type="protein sequence ID" value="MBB6732601.1"/>
    <property type="molecule type" value="Genomic_DNA"/>
</dbReference>
<reference evidence="4 5" key="1">
    <citation type="submission" date="2020-08" db="EMBL/GenBank/DDBJ databases">
        <title>Cohnella phylogeny.</title>
        <authorList>
            <person name="Dunlap C."/>
        </authorList>
    </citation>
    <scope>NUCLEOTIDE SEQUENCE [LARGE SCALE GENOMIC DNA]</scope>
    <source>
        <strain evidence="4 5">CBP 2801</strain>
    </source>
</reference>
<dbReference type="PANTHER" id="PTHR13817">
    <property type="entry name" value="TITIN"/>
    <property type="match status" value="1"/>
</dbReference>
<dbReference type="InterPro" id="IPR017853">
    <property type="entry name" value="GH"/>
</dbReference>
<dbReference type="InterPro" id="IPR050964">
    <property type="entry name" value="Striated_Muscle_Regulatory"/>
</dbReference>
<dbReference type="PANTHER" id="PTHR13817:SF73">
    <property type="entry name" value="FIBRONECTIN TYPE-III DOMAIN-CONTAINING PROTEIN"/>
    <property type="match status" value="1"/>
</dbReference>
<dbReference type="SUPFAM" id="SSF51445">
    <property type="entry name" value="(Trans)glycosidases"/>
    <property type="match status" value="1"/>
</dbReference>
<dbReference type="Gene3D" id="2.60.120.560">
    <property type="entry name" value="Exo-inulinase, domain 1"/>
    <property type="match status" value="1"/>
</dbReference>
<comment type="caution">
    <text evidence="4">The sequence shown here is derived from an EMBL/GenBank/DDBJ whole genome shotgun (WGS) entry which is preliminary data.</text>
</comment>
<evidence type="ECO:0000313" key="4">
    <source>
        <dbReference type="EMBL" id="MBB6732601.1"/>
    </source>
</evidence>
<feature type="signal peptide" evidence="2">
    <location>
        <begin position="1"/>
        <end position="29"/>
    </location>
</feature>
<organism evidence="4 5">
    <name type="scientific">Cohnella zeiphila</name>
    <dbReference type="NCBI Taxonomy" id="2761120"/>
    <lineage>
        <taxon>Bacteria</taxon>
        <taxon>Bacillati</taxon>
        <taxon>Bacillota</taxon>
        <taxon>Bacilli</taxon>
        <taxon>Bacillales</taxon>
        <taxon>Paenibacillaceae</taxon>
        <taxon>Cohnella</taxon>
    </lineage>
</organism>
<dbReference type="Gene3D" id="2.60.40.1180">
    <property type="entry name" value="Golgi alpha-mannosidase II"/>
    <property type="match status" value="1"/>
</dbReference>
<protein>
    <submittedName>
        <fullName evidence="4">Fibronectin type III domain-containing protein</fullName>
    </submittedName>
</protein>
<dbReference type="Proteomes" id="UP000564644">
    <property type="component" value="Unassembled WGS sequence"/>
</dbReference>
<dbReference type="InterPro" id="IPR036116">
    <property type="entry name" value="FN3_sf"/>
</dbReference>
<name>A0A7X0SMD5_9BACL</name>
<dbReference type="Pfam" id="PF00041">
    <property type="entry name" value="fn3"/>
    <property type="match status" value="2"/>
</dbReference>
<dbReference type="Gene3D" id="2.60.40.10">
    <property type="entry name" value="Immunoglobulins"/>
    <property type="match status" value="3"/>
</dbReference>
<dbReference type="SUPFAM" id="SSF49265">
    <property type="entry name" value="Fibronectin type III"/>
    <property type="match status" value="2"/>
</dbReference>
<gene>
    <name evidence="4" type="ORF">H7C18_16890</name>
</gene>
<evidence type="ECO:0000259" key="3">
    <source>
        <dbReference type="PROSITE" id="PS50853"/>
    </source>
</evidence>
<evidence type="ECO:0000313" key="5">
    <source>
        <dbReference type="Proteomes" id="UP000564644"/>
    </source>
</evidence>
<dbReference type="InterPro" id="IPR013780">
    <property type="entry name" value="Glyco_hydro_b"/>
</dbReference>
<evidence type="ECO:0000256" key="1">
    <source>
        <dbReference type="ARBA" id="ARBA00022737"/>
    </source>
</evidence>
<dbReference type="InterPro" id="IPR013783">
    <property type="entry name" value="Ig-like_fold"/>
</dbReference>
<dbReference type="AlphaFoldDB" id="A0A7X0SMD5"/>
<dbReference type="InterPro" id="IPR003961">
    <property type="entry name" value="FN3_dom"/>
</dbReference>
<dbReference type="PROSITE" id="PS50853">
    <property type="entry name" value="FN3"/>
    <property type="match status" value="2"/>
</dbReference>
<dbReference type="CDD" id="cd00063">
    <property type="entry name" value="FN3"/>
    <property type="match status" value="3"/>
</dbReference>
<keyword evidence="1" id="KW-0677">Repeat</keyword>
<dbReference type="RefSeq" id="WP_185130268.1">
    <property type="nucleotide sequence ID" value="NZ_JACJVO010000021.1"/>
</dbReference>
<feature type="chain" id="PRO_5031113105" evidence="2">
    <location>
        <begin position="30"/>
        <end position="962"/>
    </location>
</feature>
<evidence type="ECO:0000256" key="2">
    <source>
        <dbReference type="SAM" id="SignalP"/>
    </source>
</evidence>
<dbReference type="Gene3D" id="3.20.20.80">
    <property type="entry name" value="Glycosidases"/>
    <property type="match status" value="1"/>
</dbReference>
<keyword evidence="2" id="KW-0732">Signal</keyword>